<dbReference type="AlphaFoldDB" id="A0A392TBV6"/>
<sequence length="48" mass="5750">MEDILFTRAKTLQERNINDERFDVDNYMAVKSVDNNGYYHSESYNDLD</sequence>
<dbReference type="EMBL" id="LXQA010549154">
    <property type="protein sequence ID" value="MCI58611.1"/>
    <property type="molecule type" value="Genomic_DNA"/>
</dbReference>
<feature type="non-terminal residue" evidence="1">
    <location>
        <position position="48"/>
    </location>
</feature>
<name>A0A392TBV6_9FABA</name>
<evidence type="ECO:0000313" key="2">
    <source>
        <dbReference type="Proteomes" id="UP000265520"/>
    </source>
</evidence>
<organism evidence="1 2">
    <name type="scientific">Trifolium medium</name>
    <dbReference type="NCBI Taxonomy" id="97028"/>
    <lineage>
        <taxon>Eukaryota</taxon>
        <taxon>Viridiplantae</taxon>
        <taxon>Streptophyta</taxon>
        <taxon>Embryophyta</taxon>
        <taxon>Tracheophyta</taxon>
        <taxon>Spermatophyta</taxon>
        <taxon>Magnoliopsida</taxon>
        <taxon>eudicotyledons</taxon>
        <taxon>Gunneridae</taxon>
        <taxon>Pentapetalae</taxon>
        <taxon>rosids</taxon>
        <taxon>fabids</taxon>
        <taxon>Fabales</taxon>
        <taxon>Fabaceae</taxon>
        <taxon>Papilionoideae</taxon>
        <taxon>50 kb inversion clade</taxon>
        <taxon>NPAAA clade</taxon>
        <taxon>Hologalegina</taxon>
        <taxon>IRL clade</taxon>
        <taxon>Trifolieae</taxon>
        <taxon>Trifolium</taxon>
    </lineage>
</organism>
<proteinExistence type="predicted"/>
<reference evidence="1 2" key="1">
    <citation type="journal article" date="2018" name="Front. Plant Sci.">
        <title>Red Clover (Trifolium pratense) and Zigzag Clover (T. medium) - A Picture of Genomic Similarities and Differences.</title>
        <authorList>
            <person name="Dluhosova J."/>
            <person name="Istvanek J."/>
            <person name="Nedelnik J."/>
            <person name="Repkova J."/>
        </authorList>
    </citation>
    <scope>NUCLEOTIDE SEQUENCE [LARGE SCALE GENOMIC DNA]</scope>
    <source>
        <strain evidence="2">cv. 10/8</strain>
        <tissue evidence="1">Leaf</tissue>
    </source>
</reference>
<dbReference type="Proteomes" id="UP000265520">
    <property type="component" value="Unassembled WGS sequence"/>
</dbReference>
<accession>A0A392TBV6</accession>
<comment type="caution">
    <text evidence="1">The sequence shown here is derived from an EMBL/GenBank/DDBJ whole genome shotgun (WGS) entry which is preliminary data.</text>
</comment>
<keyword evidence="2" id="KW-1185">Reference proteome</keyword>
<protein>
    <submittedName>
        <fullName evidence="1">Uncharacterized protein</fullName>
    </submittedName>
</protein>
<evidence type="ECO:0000313" key="1">
    <source>
        <dbReference type="EMBL" id="MCI58611.1"/>
    </source>
</evidence>